<feature type="compositionally biased region" description="Basic and acidic residues" evidence="1">
    <location>
        <begin position="10"/>
        <end position="27"/>
    </location>
</feature>
<name>A0ABX6QIJ8_9HYPH</name>
<reference evidence="2 3" key="1">
    <citation type="submission" date="2020-06" db="EMBL/GenBank/DDBJ databases">
        <title>Genome sequence of Rhizobium sp strain ADMK78.</title>
        <authorList>
            <person name="Rahi P."/>
        </authorList>
    </citation>
    <scope>NUCLEOTIDE SEQUENCE [LARGE SCALE GENOMIC DNA]</scope>
    <source>
        <strain evidence="2 3">ADMK78</strain>
    </source>
</reference>
<feature type="compositionally biased region" description="Polar residues" evidence="1">
    <location>
        <begin position="69"/>
        <end position="83"/>
    </location>
</feature>
<organism evidence="2 3">
    <name type="scientific">Peteryoungia desertarenae</name>
    <dbReference type="NCBI Taxonomy" id="1813451"/>
    <lineage>
        <taxon>Bacteria</taxon>
        <taxon>Pseudomonadati</taxon>
        <taxon>Pseudomonadota</taxon>
        <taxon>Alphaproteobacteria</taxon>
        <taxon>Hyphomicrobiales</taxon>
        <taxon>Rhizobiaceae</taxon>
        <taxon>Peteryoungia</taxon>
    </lineage>
</organism>
<dbReference type="RefSeq" id="WP_138288468.1">
    <property type="nucleotide sequence ID" value="NZ_CP058350.1"/>
</dbReference>
<evidence type="ECO:0000313" key="2">
    <source>
        <dbReference type="EMBL" id="QLF68384.1"/>
    </source>
</evidence>
<sequence length="128" mass="13331">MAQVPTAGKSKIEDTANDVADRVEKKASTSSGATSGDVQAEVENLRRDLASLAQTVASFGSGKIRQAGKSASQMTSGMAESSSDYMASARESIANVEQDLEAHVRARPIQSIAIAAAVGYMAAVLNRR</sequence>
<gene>
    <name evidence="2" type="ORF">FE840_001805</name>
</gene>
<dbReference type="Proteomes" id="UP000308530">
    <property type="component" value="Chromosome"/>
</dbReference>
<accession>A0ABX6QIJ8</accession>
<evidence type="ECO:0000256" key="1">
    <source>
        <dbReference type="SAM" id="MobiDB-lite"/>
    </source>
</evidence>
<dbReference type="Gene3D" id="1.20.120.20">
    <property type="entry name" value="Apolipoprotein"/>
    <property type="match status" value="1"/>
</dbReference>
<protein>
    <submittedName>
        <fullName evidence="2">DUF883 family protein</fullName>
    </submittedName>
</protein>
<feature type="compositionally biased region" description="Polar residues" evidence="1">
    <location>
        <begin position="28"/>
        <end position="37"/>
    </location>
</feature>
<proteinExistence type="predicted"/>
<keyword evidence="3" id="KW-1185">Reference proteome</keyword>
<feature type="region of interest" description="Disordered" evidence="1">
    <location>
        <begin position="63"/>
        <end position="83"/>
    </location>
</feature>
<feature type="region of interest" description="Disordered" evidence="1">
    <location>
        <begin position="1"/>
        <end position="40"/>
    </location>
</feature>
<evidence type="ECO:0000313" key="3">
    <source>
        <dbReference type="Proteomes" id="UP000308530"/>
    </source>
</evidence>
<dbReference type="EMBL" id="CP058350">
    <property type="protein sequence ID" value="QLF68384.1"/>
    <property type="molecule type" value="Genomic_DNA"/>
</dbReference>